<comment type="function">
    <text evidence="1">Part of the binding-protein-dependent transport system for glutamine; probably responsible for the translocation of the substrate across the membrane.</text>
</comment>
<dbReference type="GO" id="GO:0043190">
    <property type="term" value="C:ATP-binding cassette (ABC) transporter complex"/>
    <property type="evidence" value="ECO:0007669"/>
    <property type="project" value="InterPro"/>
</dbReference>
<evidence type="ECO:0000256" key="7">
    <source>
        <dbReference type="ARBA" id="ARBA00022970"/>
    </source>
</evidence>
<name>A0A1H4EBY3_9RHOB</name>
<reference evidence="12" key="1">
    <citation type="submission" date="2016-10" db="EMBL/GenBank/DDBJ databases">
        <authorList>
            <person name="de Groot N.N."/>
        </authorList>
    </citation>
    <scope>NUCLEOTIDE SEQUENCE [LARGE SCALE GENOMIC DNA]</scope>
    <source>
        <strain evidence="12">DSM 15345</strain>
    </source>
</reference>
<dbReference type="InterPro" id="IPR010065">
    <property type="entry name" value="AA_ABC_transptr_permease_3TM"/>
</dbReference>
<evidence type="ECO:0000256" key="4">
    <source>
        <dbReference type="ARBA" id="ARBA00022448"/>
    </source>
</evidence>
<dbReference type="CDD" id="cd06261">
    <property type="entry name" value="TM_PBP2"/>
    <property type="match status" value="1"/>
</dbReference>
<keyword evidence="13" id="KW-1185">Reference proteome</keyword>
<feature type="transmembrane region" description="Helical" evidence="10">
    <location>
        <begin position="25"/>
        <end position="51"/>
    </location>
</feature>
<evidence type="ECO:0000256" key="6">
    <source>
        <dbReference type="ARBA" id="ARBA00022692"/>
    </source>
</evidence>
<dbReference type="PANTHER" id="PTHR30614:SF20">
    <property type="entry name" value="GLUTAMINE TRANSPORT SYSTEM PERMEASE PROTEIN GLNP"/>
    <property type="match status" value="1"/>
</dbReference>
<gene>
    <name evidence="12" type="ORF">SAMN05444370_11318</name>
</gene>
<dbReference type="Pfam" id="PF00528">
    <property type="entry name" value="BPD_transp_1"/>
    <property type="match status" value="1"/>
</dbReference>
<accession>A0A1H4EBY3</accession>
<evidence type="ECO:0000256" key="2">
    <source>
        <dbReference type="ARBA" id="ARBA00004429"/>
    </source>
</evidence>
<dbReference type="SUPFAM" id="SSF161098">
    <property type="entry name" value="MetI-like"/>
    <property type="match status" value="1"/>
</dbReference>
<feature type="transmembrane region" description="Helical" evidence="10">
    <location>
        <begin position="63"/>
        <end position="84"/>
    </location>
</feature>
<dbReference type="EMBL" id="FNQM01000013">
    <property type="protein sequence ID" value="SEA82309.1"/>
    <property type="molecule type" value="Genomic_DNA"/>
</dbReference>
<evidence type="ECO:0000313" key="13">
    <source>
        <dbReference type="Proteomes" id="UP000198703"/>
    </source>
</evidence>
<dbReference type="PANTHER" id="PTHR30614">
    <property type="entry name" value="MEMBRANE COMPONENT OF AMINO ACID ABC TRANSPORTER"/>
    <property type="match status" value="1"/>
</dbReference>
<dbReference type="Proteomes" id="UP000198703">
    <property type="component" value="Unassembled WGS sequence"/>
</dbReference>
<evidence type="ECO:0000256" key="9">
    <source>
        <dbReference type="ARBA" id="ARBA00023136"/>
    </source>
</evidence>
<dbReference type="NCBIfam" id="TIGR01726">
    <property type="entry name" value="HEQRo_perm_3TM"/>
    <property type="match status" value="1"/>
</dbReference>
<keyword evidence="9 10" id="KW-0472">Membrane</keyword>
<dbReference type="GO" id="GO:0006865">
    <property type="term" value="P:amino acid transport"/>
    <property type="evidence" value="ECO:0007669"/>
    <property type="project" value="UniProtKB-KW"/>
</dbReference>
<evidence type="ECO:0000256" key="5">
    <source>
        <dbReference type="ARBA" id="ARBA00022475"/>
    </source>
</evidence>
<organism evidence="12 13">
    <name type="scientific">Rubrimonas cliftonensis</name>
    <dbReference type="NCBI Taxonomy" id="89524"/>
    <lineage>
        <taxon>Bacteria</taxon>
        <taxon>Pseudomonadati</taxon>
        <taxon>Pseudomonadota</taxon>
        <taxon>Alphaproteobacteria</taxon>
        <taxon>Rhodobacterales</taxon>
        <taxon>Paracoccaceae</taxon>
        <taxon>Rubrimonas</taxon>
    </lineage>
</organism>
<feature type="domain" description="ABC transmembrane type-1" evidence="11">
    <location>
        <begin position="25"/>
        <end position="213"/>
    </location>
</feature>
<evidence type="ECO:0000256" key="8">
    <source>
        <dbReference type="ARBA" id="ARBA00022989"/>
    </source>
</evidence>
<protein>
    <submittedName>
        <fullName evidence="12">Amino acid ABC transporter membrane protein 2, PAAT family</fullName>
    </submittedName>
</protein>
<keyword evidence="8 10" id="KW-1133">Transmembrane helix</keyword>
<evidence type="ECO:0000256" key="1">
    <source>
        <dbReference type="ARBA" id="ARBA00003159"/>
    </source>
</evidence>
<dbReference type="STRING" id="89524.SAMN05444370_11318"/>
<keyword evidence="6 10" id="KW-0812">Transmembrane</keyword>
<dbReference type="RefSeq" id="WP_093255128.1">
    <property type="nucleotide sequence ID" value="NZ_FNQM01000013.1"/>
</dbReference>
<evidence type="ECO:0000256" key="10">
    <source>
        <dbReference type="RuleBase" id="RU363032"/>
    </source>
</evidence>
<evidence type="ECO:0000256" key="3">
    <source>
        <dbReference type="ARBA" id="ARBA00010072"/>
    </source>
</evidence>
<comment type="subcellular location">
    <subcellularLocation>
        <location evidence="2">Cell inner membrane</location>
        <topology evidence="2">Multi-pass membrane protein</topology>
    </subcellularLocation>
    <subcellularLocation>
        <location evidence="10">Cell membrane</location>
        <topology evidence="10">Multi-pass membrane protein</topology>
    </subcellularLocation>
</comment>
<keyword evidence="5" id="KW-1003">Cell membrane</keyword>
<evidence type="ECO:0000259" key="11">
    <source>
        <dbReference type="PROSITE" id="PS50928"/>
    </source>
</evidence>
<sequence>MDALAAQFFDLSIMAAALPMVIEGLWMTLALCAVVVPMGLAGGLLVALAALSPKRWVRWPTIALIDLFRALPPLVLLIFVYSGLPFAGVRLDPFVAVAFAFLLNNAAYYGEIYRAGIESVPPGQMEAARSTGLSQAQAMAWVVLPQAVRNVLPDLVSNTVEVVKLTSLASVVSLSEMLHQADLARSVTYNASPIVLAAGIYLAILWPLVRLVGRFERRMAS</sequence>
<dbReference type="InterPro" id="IPR035906">
    <property type="entry name" value="MetI-like_sf"/>
</dbReference>
<proteinExistence type="inferred from homology"/>
<evidence type="ECO:0000313" key="12">
    <source>
        <dbReference type="EMBL" id="SEA82309.1"/>
    </source>
</evidence>
<feature type="transmembrane region" description="Helical" evidence="10">
    <location>
        <begin position="187"/>
        <end position="209"/>
    </location>
</feature>
<dbReference type="InterPro" id="IPR043429">
    <property type="entry name" value="ArtM/GltK/GlnP/TcyL/YhdX-like"/>
</dbReference>
<dbReference type="PROSITE" id="PS50928">
    <property type="entry name" value="ABC_TM1"/>
    <property type="match status" value="1"/>
</dbReference>
<dbReference type="InterPro" id="IPR000515">
    <property type="entry name" value="MetI-like"/>
</dbReference>
<dbReference type="OrthoDB" id="9808674at2"/>
<dbReference type="GO" id="GO:0022857">
    <property type="term" value="F:transmembrane transporter activity"/>
    <property type="evidence" value="ECO:0007669"/>
    <property type="project" value="InterPro"/>
</dbReference>
<keyword evidence="4 10" id="KW-0813">Transport</keyword>
<comment type="similarity">
    <text evidence="3">Belongs to the binding-protein-dependent transport system permease family. HisMQ subfamily.</text>
</comment>
<keyword evidence="7" id="KW-0029">Amino-acid transport</keyword>
<dbReference type="AlphaFoldDB" id="A0A1H4EBY3"/>
<dbReference type="Gene3D" id="1.10.3720.10">
    <property type="entry name" value="MetI-like"/>
    <property type="match status" value="1"/>
</dbReference>